<sequence>MASQSTLRHSAAEAAILSFVDKYASLFRTRLRQTSRITRILATLALLSSIVLGAEGSRRWWKKRRFEEEQGVKLVRTNSWLPNKDGSRTIYVPYKDGTSKVVIHTIKPLTFEAHRRLFLNPPRVVGLADGTVPSAQTKPGLNLAFLHQFLSLMSIMIPRWTSKEAGLLVSHGMFLMLRTYLSLVVARLDGEIVRDLVAGNGRLFLWGITKWCGLGGFASYVNAMIKFLESKVSIAFRTRLTRYIHDLYLNDNLNYYKLSNLDGGVGQGADQYITQDLTLFCAAAANLYSSLGKPFVDICVFNYQLYRSLGPLALTGLVSNYFFTASILRKLSPPFGKLKAVEGAKEGDFRSLHARLIANAEEVAFYGGADMEKHFLNREFKSLKNWMEGIYMLKIRYNILEDFILKYSWSAYGYLLSALPVFLPAWGGLGGASELAEQQGGRERSRMGNFITNKRLMLSLADAGGRMMYSIKDLSELAGYTSRVYTLIATLHRVHANAYPLRVSNEVYSLADVQGTIQRGFDGVRFEHVPVVAPALWPHGGDELIDSLSLIVRRGEHLLISGPNGVGKTAISRILAGLWPVYRGLVSRPKANGEDGIMFLPQRPYLSVGTLRDQVIYPDGEADMRVKRRNEYELKNILEAARLGYLPDREGGWDTKKEWKDVLSGGEKQRMAIARLLYHEPQYAFIDEGTSAVSSDVEGLLYETCKEKGITLITISTRASLKKYHTFNLVLGLGEAGDEWSFERIGTKREKMHVEKELQELRERLAKVEEWKTRRDEIEKELAQVWVEVGGGNADKNVDGSILPPPAYAEAEEVGSVKKDEEVKSERRVVEEEDKAVAAPPAAVEAEG</sequence>
<evidence type="ECO:0000256" key="2">
    <source>
        <dbReference type="ARBA" id="ARBA00022448"/>
    </source>
</evidence>
<dbReference type="FunCoup" id="A0A2T3AEM5">
    <property type="interactions" value="425"/>
</dbReference>
<keyword evidence="13" id="KW-1185">Reference proteome</keyword>
<dbReference type="GO" id="GO:0005778">
    <property type="term" value="C:peroxisomal membrane"/>
    <property type="evidence" value="ECO:0007669"/>
    <property type="project" value="TreeGrafter"/>
</dbReference>
<dbReference type="InterPro" id="IPR027417">
    <property type="entry name" value="P-loop_NTPase"/>
</dbReference>
<proteinExistence type="inferred from homology"/>
<evidence type="ECO:0000256" key="7">
    <source>
        <dbReference type="ARBA" id="ARBA00023136"/>
    </source>
</evidence>
<dbReference type="GO" id="GO:0006635">
    <property type="term" value="P:fatty acid beta-oxidation"/>
    <property type="evidence" value="ECO:0007669"/>
    <property type="project" value="TreeGrafter"/>
</dbReference>
<dbReference type="GO" id="GO:0007031">
    <property type="term" value="P:peroxisome organization"/>
    <property type="evidence" value="ECO:0007669"/>
    <property type="project" value="TreeGrafter"/>
</dbReference>
<dbReference type="STRING" id="2025994.A0A2T3AEM5"/>
<name>A0A2T3AEM5_9PEZI</name>
<protein>
    <submittedName>
        <fullName evidence="12">ABC transporter transmembrane region 2-domain-containing protein</fullName>
    </submittedName>
</protein>
<keyword evidence="6" id="KW-1133">Transmembrane helix</keyword>
<dbReference type="Pfam" id="PF00005">
    <property type="entry name" value="ABC_tran"/>
    <property type="match status" value="1"/>
</dbReference>
<dbReference type="OrthoDB" id="422637at2759"/>
<gene>
    <name evidence="12" type="ORF">BD289DRAFT_427943</name>
</gene>
<evidence type="ECO:0000313" key="13">
    <source>
        <dbReference type="Proteomes" id="UP000241462"/>
    </source>
</evidence>
<feature type="domain" description="ABC transmembrane type-1" evidence="11">
    <location>
        <begin position="174"/>
        <end position="404"/>
    </location>
</feature>
<dbReference type="InterPro" id="IPR003439">
    <property type="entry name" value="ABC_transporter-like_ATP-bd"/>
</dbReference>
<keyword evidence="2" id="KW-0813">Transport</keyword>
<keyword evidence="8" id="KW-0175">Coiled coil</keyword>
<keyword evidence="3 12" id="KW-0812">Transmembrane</keyword>
<evidence type="ECO:0000256" key="3">
    <source>
        <dbReference type="ARBA" id="ARBA00022692"/>
    </source>
</evidence>
<dbReference type="PANTHER" id="PTHR11384:SF67">
    <property type="entry name" value="ATP-BINDING CASSETTE SUB-FAMILY D MEMBER 1"/>
    <property type="match status" value="1"/>
</dbReference>
<keyword evidence="7" id="KW-0472">Membrane</keyword>
<dbReference type="SUPFAM" id="SSF52540">
    <property type="entry name" value="P-loop containing nucleoside triphosphate hydrolases"/>
    <property type="match status" value="1"/>
</dbReference>
<dbReference type="SMART" id="SM00382">
    <property type="entry name" value="AAA"/>
    <property type="match status" value="1"/>
</dbReference>
<dbReference type="GO" id="GO:0005324">
    <property type="term" value="F:long-chain fatty acid transmembrane transporter activity"/>
    <property type="evidence" value="ECO:0007669"/>
    <property type="project" value="TreeGrafter"/>
</dbReference>
<dbReference type="InterPro" id="IPR003593">
    <property type="entry name" value="AAA+_ATPase"/>
</dbReference>
<dbReference type="GO" id="GO:0016887">
    <property type="term" value="F:ATP hydrolysis activity"/>
    <property type="evidence" value="ECO:0007669"/>
    <property type="project" value="InterPro"/>
</dbReference>
<dbReference type="PROSITE" id="PS00211">
    <property type="entry name" value="ABC_TRANSPORTER_1"/>
    <property type="match status" value="1"/>
</dbReference>
<feature type="compositionally biased region" description="Low complexity" evidence="9">
    <location>
        <begin position="837"/>
        <end position="848"/>
    </location>
</feature>
<keyword evidence="5" id="KW-0067">ATP-binding</keyword>
<keyword evidence="4" id="KW-0547">Nucleotide-binding</keyword>
<feature type="region of interest" description="Disordered" evidence="9">
    <location>
        <begin position="795"/>
        <end position="848"/>
    </location>
</feature>
<dbReference type="CDD" id="cd03223">
    <property type="entry name" value="ABCD_peroxisomal_ALDP"/>
    <property type="match status" value="1"/>
</dbReference>
<reference evidence="12 13" key="1">
    <citation type="journal article" date="2018" name="Mycol. Prog.">
        <title>Coniella lustricola, a new species from submerged detritus.</title>
        <authorList>
            <person name="Raudabaugh D.B."/>
            <person name="Iturriaga T."/>
            <person name="Carver A."/>
            <person name="Mondo S."/>
            <person name="Pangilinan J."/>
            <person name="Lipzen A."/>
            <person name="He G."/>
            <person name="Amirebrahimi M."/>
            <person name="Grigoriev I.V."/>
            <person name="Miller A.N."/>
        </authorList>
    </citation>
    <scope>NUCLEOTIDE SEQUENCE [LARGE SCALE GENOMIC DNA]</scope>
    <source>
        <strain evidence="12 13">B22-T-1</strain>
    </source>
</reference>
<dbReference type="InterPro" id="IPR011527">
    <property type="entry name" value="ABC1_TM_dom"/>
</dbReference>
<evidence type="ECO:0000313" key="12">
    <source>
        <dbReference type="EMBL" id="PSR94159.1"/>
    </source>
</evidence>
<evidence type="ECO:0000256" key="8">
    <source>
        <dbReference type="SAM" id="Coils"/>
    </source>
</evidence>
<dbReference type="GO" id="GO:0005524">
    <property type="term" value="F:ATP binding"/>
    <property type="evidence" value="ECO:0007669"/>
    <property type="project" value="UniProtKB-KW"/>
</dbReference>
<dbReference type="InterPro" id="IPR050835">
    <property type="entry name" value="ABC_transporter_sub-D"/>
</dbReference>
<dbReference type="AlphaFoldDB" id="A0A2T3AEM5"/>
<dbReference type="GO" id="GO:0140359">
    <property type="term" value="F:ABC-type transporter activity"/>
    <property type="evidence" value="ECO:0007669"/>
    <property type="project" value="InterPro"/>
</dbReference>
<dbReference type="InParanoid" id="A0A2T3AEM5"/>
<dbReference type="PROSITE" id="PS50929">
    <property type="entry name" value="ABC_TM1F"/>
    <property type="match status" value="1"/>
</dbReference>
<dbReference type="EMBL" id="KZ678401">
    <property type="protein sequence ID" value="PSR94159.1"/>
    <property type="molecule type" value="Genomic_DNA"/>
</dbReference>
<dbReference type="Pfam" id="PF06472">
    <property type="entry name" value="ABC_membrane_2"/>
    <property type="match status" value="1"/>
</dbReference>
<evidence type="ECO:0000256" key="9">
    <source>
        <dbReference type="SAM" id="MobiDB-lite"/>
    </source>
</evidence>
<evidence type="ECO:0000256" key="6">
    <source>
        <dbReference type="ARBA" id="ARBA00022989"/>
    </source>
</evidence>
<dbReference type="Proteomes" id="UP000241462">
    <property type="component" value="Unassembled WGS sequence"/>
</dbReference>
<evidence type="ECO:0000259" key="11">
    <source>
        <dbReference type="PROSITE" id="PS50929"/>
    </source>
</evidence>
<evidence type="ECO:0000256" key="1">
    <source>
        <dbReference type="ARBA" id="ARBA00008575"/>
    </source>
</evidence>
<dbReference type="Gene3D" id="3.40.50.300">
    <property type="entry name" value="P-loop containing nucleotide triphosphate hydrolases"/>
    <property type="match status" value="1"/>
</dbReference>
<dbReference type="PROSITE" id="PS50893">
    <property type="entry name" value="ABC_TRANSPORTER_2"/>
    <property type="match status" value="1"/>
</dbReference>
<feature type="domain" description="ABC transporter" evidence="10">
    <location>
        <begin position="524"/>
        <end position="758"/>
    </location>
</feature>
<organism evidence="12 13">
    <name type="scientific">Coniella lustricola</name>
    <dbReference type="NCBI Taxonomy" id="2025994"/>
    <lineage>
        <taxon>Eukaryota</taxon>
        <taxon>Fungi</taxon>
        <taxon>Dikarya</taxon>
        <taxon>Ascomycota</taxon>
        <taxon>Pezizomycotina</taxon>
        <taxon>Sordariomycetes</taxon>
        <taxon>Sordariomycetidae</taxon>
        <taxon>Diaporthales</taxon>
        <taxon>Schizoparmaceae</taxon>
        <taxon>Coniella</taxon>
    </lineage>
</organism>
<dbReference type="InterPro" id="IPR017871">
    <property type="entry name" value="ABC_transporter-like_CS"/>
</dbReference>
<dbReference type="PANTHER" id="PTHR11384">
    <property type="entry name" value="ATP-BINDING CASSETTE, SUB-FAMILY D MEMBER"/>
    <property type="match status" value="1"/>
</dbReference>
<comment type="similarity">
    <text evidence="1">Belongs to the ABC transporter superfamily. ABCD family. Peroxisomal fatty acyl CoA transporter (TC 3.A.1.203) subfamily.</text>
</comment>
<accession>A0A2T3AEM5</accession>
<dbReference type="GO" id="GO:0042760">
    <property type="term" value="P:very long-chain fatty acid catabolic process"/>
    <property type="evidence" value="ECO:0007669"/>
    <property type="project" value="TreeGrafter"/>
</dbReference>
<feature type="coiled-coil region" evidence="8">
    <location>
        <begin position="744"/>
        <end position="781"/>
    </location>
</feature>
<feature type="compositionally biased region" description="Basic and acidic residues" evidence="9">
    <location>
        <begin position="815"/>
        <end position="830"/>
    </location>
</feature>
<evidence type="ECO:0000256" key="4">
    <source>
        <dbReference type="ARBA" id="ARBA00022741"/>
    </source>
</evidence>
<evidence type="ECO:0000256" key="5">
    <source>
        <dbReference type="ARBA" id="ARBA00022840"/>
    </source>
</evidence>
<evidence type="ECO:0000259" key="10">
    <source>
        <dbReference type="PROSITE" id="PS50893"/>
    </source>
</evidence>
<dbReference type="GO" id="GO:0015910">
    <property type="term" value="P:long-chain fatty acid import into peroxisome"/>
    <property type="evidence" value="ECO:0007669"/>
    <property type="project" value="TreeGrafter"/>
</dbReference>